<dbReference type="OrthoDB" id="1717827at2759"/>
<dbReference type="NCBIfam" id="TIGR00756">
    <property type="entry name" value="PPR"/>
    <property type="match status" value="2"/>
</dbReference>
<dbReference type="Proteomes" id="UP000321393">
    <property type="component" value="Unassembled WGS sequence"/>
</dbReference>
<reference evidence="9 10" key="1">
    <citation type="submission" date="2019-08" db="EMBL/GenBank/DDBJ databases">
        <title>Draft genome sequences of two oriental melons (Cucumis melo L. var makuwa).</title>
        <authorList>
            <person name="Kwon S.-Y."/>
        </authorList>
    </citation>
    <scope>NUCLEOTIDE SEQUENCE [LARGE SCALE GENOMIC DNA]</scope>
    <source>
        <strain evidence="10">cv. Chang Bougi</strain>
        <strain evidence="9">cv. SW 3</strain>
        <tissue evidence="8">Leaf</tissue>
    </source>
</reference>
<comment type="similarity">
    <text evidence="2">Belongs to the PPR family. P subfamily.</text>
</comment>
<dbReference type="Pfam" id="PF13041">
    <property type="entry name" value="PPR_2"/>
    <property type="match status" value="1"/>
</dbReference>
<comment type="caution">
    <text evidence="8">The sequence shown here is derived from an EMBL/GenBank/DDBJ whole genome shotgun (WGS) entry which is preliminary data.</text>
</comment>
<evidence type="ECO:0000256" key="5">
    <source>
        <dbReference type="ARBA" id="ARBA00023128"/>
    </source>
</evidence>
<keyword evidence="3" id="KW-0677">Repeat</keyword>
<accession>A0A5D3D0X1</accession>
<comment type="subcellular location">
    <subcellularLocation>
        <location evidence="1">Mitochondrion</location>
    </subcellularLocation>
</comment>
<dbReference type="EMBL" id="SSTD01008197">
    <property type="protein sequence ID" value="TYK16884.1"/>
    <property type="molecule type" value="Genomic_DNA"/>
</dbReference>
<dbReference type="PANTHER" id="PTHR45717">
    <property type="entry name" value="OS12G0527900 PROTEIN"/>
    <property type="match status" value="1"/>
</dbReference>
<dbReference type="SUPFAM" id="SSF48452">
    <property type="entry name" value="TPR-like"/>
    <property type="match status" value="1"/>
</dbReference>
<evidence type="ECO:0000313" key="8">
    <source>
        <dbReference type="EMBL" id="TYK16884.1"/>
    </source>
</evidence>
<dbReference type="Proteomes" id="UP000321947">
    <property type="component" value="Unassembled WGS sequence"/>
</dbReference>
<dbReference type="FunFam" id="1.25.40.10:FF:000385">
    <property type="entry name" value="Pentatricopeptide repeat-containing protein mitochondrial"/>
    <property type="match status" value="1"/>
</dbReference>
<evidence type="ECO:0000256" key="3">
    <source>
        <dbReference type="ARBA" id="ARBA00022737"/>
    </source>
</evidence>
<evidence type="ECO:0000313" key="7">
    <source>
        <dbReference type="EMBL" id="KAA0044703.1"/>
    </source>
</evidence>
<keyword evidence="4" id="KW-0809">Transit peptide</keyword>
<proteinExistence type="inferred from homology"/>
<keyword evidence="5" id="KW-0496">Mitochondrion</keyword>
<dbReference type="Gene3D" id="1.25.40.10">
    <property type="entry name" value="Tetratricopeptide repeat domain"/>
    <property type="match status" value="2"/>
</dbReference>
<evidence type="ECO:0000256" key="4">
    <source>
        <dbReference type="ARBA" id="ARBA00022946"/>
    </source>
</evidence>
<evidence type="ECO:0000256" key="2">
    <source>
        <dbReference type="ARBA" id="ARBA00007626"/>
    </source>
</evidence>
<name>A0A5D3D0X1_CUCMM</name>
<feature type="repeat" description="PPR" evidence="6">
    <location>
        <begin position="180"/>
        <end position="214"/>
    </location>
</feature>
<dbReference type="PROSITE" id="PS51375">
    <property type="entry name" value="PPR"/>
    <property type="match status" value="1"/>
</dbReference>
<organism evidence="8 10">
    <name type="scientific">Cucumis melo var. makuwa</name>
    <name type="common">Oriental melon</name>
    <dbReference type="NCBI Taxonomy" id="1194695"/>
    <lineage>
        <taxon>Eukaryota</taxon>
        <taxon>Viridiplantae</taxon>
        <taxon>Streptophyta</taxon>
        <taxon>Embryophyta</taxon>
        <taxon>Tracheophyta</taxon>
        <taxon>Spermatophyta</taxon>
        <taxon>Magnoliopsida</taxon>
        <taxon>eudicotyledons</taxon>
        <taxon>Gunneridae</taxon>
        <taxon>Pentapetalae</taxon>
        <taxon>rosids</taxon>
        <taxon>fabids</taxon>
        <taxon>Cucurbitales</taxon>
        <taxon>Cucurbitaceae</taxon>
        <taxon>Benincaseae</taxon>
        <taxon>Cucumis</taxon>
    </lineage>
</organism>
<dbReference type="GO" id="GO:0005739">
    <property type="term" value="C:mitochondrion"/>
    <property type="evidence" value="ECO:0007669"/>
    <property type="project" value="UniProtKB-SubCell"/>
</dbReference>
<dbReference type="InterPro" id="IPR011990">
    <property type="entry name" value="TPR-like_helical_dom_sf"/>
</dbReference>
<evidence type="ECO:0000256" key="6">
    <source>
        <dbReference type="PROSITE-ProRule" id="PRU00708"/>
    </source>
</evidence>
<sequence length="546" mass="62891">MNRRSLISRAPAGLRQLCTSVAELTRSPANNHRGLYPRLSVLGATGGSVAQTINRFIMEGNIVKKYELEKCIKELRKYRRYDHSLQVCSFSRSYVNEVAIDGDAIKFNCIAKIFAQITQDDKILAHPLPLLRLQIMEWMEIRKINYSFTDYALRLDLISKVNGITAAEKYFYDLPPSAKNRCTYGALLNCYCKEMMEEKASTLFKKMDELKFVTSLAFNNLMTMYMRMDQPEKVPPLIGEMKQRGFYLTTFTYNVWMNSCASLNDIGKVEEILEEMKMEDSNKLDWTTFSNLASFYVKAGQLEKAELALKKVEEEIKSDKKDRLAYHCLISLYASTSNLSEVNRIWNLLKSVYPTMTNTSYLVMLQALSKLKDIEGLKKTYKEWESICHIFDLRLVNVIIGAYLQQDMYEDAAMIFEDAIKRSKGPFSRAREKFMVYFLKLKQVDSAFSHLESAISESKEKEWHPSLATTNAFLNYFEEEKDVEGAEDFARILKRLKCLDESGYHLLLKTYVAAGKSAPDMRQRLKEDDIGISSELEELLGTVCPQ</sequence>
<dbReference type="Pfam" id="PF01535">
    <property type="entry name" value="PPR"/>
    <property type="match status" value="3"/>
</dbReference>
<dbReference type="InterPro" id="IPR002885">
    <property type="entry name" value="PPR_rpt"/>
</dbReference>
<dbReference type="EMBL" id="SSTE01014815">
    <property type="protein sequence ID" value="KAA0044703.1"/>
    <property type="molecule type" value="Genomic_DNA"/>
</dbReference>
<dbReference type="GO" id="GO:0003729">
    <property type="term" value="F:mRNA binding"/>
    <property type="evidence" value="ECO:0007669"/>
    <property type="project" value="UniProtKB-ARBA"/>
</dbReference>
<evidence type="ECO:0000313" key="9">
    <source>
        <dbReference type="Proteomes" id="UP000321393"/>
    </source>
</evidence>
<gene>
    <name evidence="8" type="ORF">E5676_scaffold130G00150</name>
    <name evidence="7" type="ORF">E6C27_scaffold46G004600</name>
</gene>
<dbReference type="FunFam" id="1.25.40.10:FF:000618">
    <property type="entry name" value="Pentatricopeptide repeat-containing protein mitochondrial"/>
    <property type="match status" value="1"/>
</dbReference>
<evidence type="ECO:0000256" key="1">
    <source>
        <dbReference type="ARBA" id="ARBA00004173"/>
    </source>
</evidence>
<dbReference type="PANTHER" id="PTHR45717:SF8">
    <property type="entry name" value="OS01G0301000 PROTEIN"/>
    <property type="match status" value="1"/>
</dbReference>
<dbReference type="AlphaFoldDB" id="A0A5D3D0X1"/>
<protein>
    <submittedName>
        <fullName evidence="8">Pentatricopeptide repeat-containing protein</fullName>
    </submittedName>
</protein>
<evidence type="ECO:0000313" key="10">
    <source>
        <dbReference type="Proteomes" id="UP000321947"/>
    </source>
</evidence>